<keyword evidence="2" id="KW-1185">Reference proteome</keyword>
<reference evidence="1" key="2">
    <citation type="submission" date="2020-11" db="EMBL/GenBank/DDBJ databases">
        <authorList>
            <person name="McCartney M.A."/>
            <person name="Auch B."/>
            <person name="Kono T."/>
            <person name="Mallez S."/>
            <person name="Becker A."/>
            <person name="Gohl D.M."/>
            <person name="Silverstein K.A.T."/>
            <person name="Koren S."/>
            <person name="Bechman K.B."/>
            <person name="Herman A."/>
            <person name="Abrahante J.E."/>
            <person name="Garbe J."/>
        </authorList>
    </citation>
    <scope>NUCLEOTIDE SEQUENCE</scope>
    <source>
        <strain evidence="1">Duluth1</strain>
        <tissue evidence="1">Whole animal</tissue>
    </source>
</reference>
<gene>
    <name evidence="1" type="ORF">DPMN_100401</name>
</gene>
<reference evidence="1" key="1">
    <citation type="journal article" date="2019" name="bioRxiv">
        <title>The Genome of the Zebra Mussel, Dreissena polymorpha: A Resource for Invasive Species Research.</title>
        <authorList>
            <person name="McCartney M.A."/>
            <person name="Auch B."/>
            <person name="Kono T."/>
            <person name="Mallez S."/>
            <person name="Zhang Y."/>
            <person name="Obille A."/>
            <person name="Becker A."/>
            <person name="Abrahante J.E."/>
            <person name="Garbe J."/>
            <person name="Badalamenti J.P."/>
            <person name="Herman A."/>
            <person name="Mangelson H."/>
            <person name="Liachko I."/>
            <person name="Sullivan S."/>
            <person name="Sone E.D."/>
            <person name="Koren S."/>
            <person name="Silverstein K.A.T."/>
            <person name="Beckman K.B."/>
            <person name="Gohl D.M."/>
        </authorList>
    </citation>
    <scope>NUCLEOTIDE SEQUENCE</scope>
    <source>
        <strain evidence="1">Duluth1</strain>
        <tissue evidence="1">Whole animal</tissue>
    </source>
</reference>
<organism evidence="1 2">
    <name type="scientific">Dreissena polymorpha</name>
    <name type="common">Zebra mussel</name>
    <name type="synonym">Mytilus polymorpha</name>
    <dbReference type="NCBI Taxonomy" id="45954"/>
    <lineage>
        <taxon>Eukaryota</taxon>
        <taxon>Metazoa</taxon>
        <taxon>Spiralia</taxon>
        <taxon>Lophotrochozoa</taxon>
        <taxon>Mollusca</taxon>
        <taxon>Bivalvia</taxon>
        <taxon>Autobranchia</taxon>
        <taxon>Heteroconchia</taxon>
        <taxon>Euheterodonta</taxon>
        <taxon>Imparidentia</taxon>
        <taxon>Neoheterodontei</taxon>
        <taxon>Myida</taxon>
        <taxon>Dreissenoidea</taxon>
        <taxon>Dreissenidae</taxon>
        <taxon>Dreissena</taxon>
    </lineage>
</organism>
<dbReference type="AlphaFoldDB" id="A0A9D4LJ63"/>
<proteinExistence type="predicted"/>
<comment type="caution">
    <text evidence="1">The sequence shown here is derived from an EMBL/GenBank/DDBJ whole genome shotgun (WGS) entry which is preliminary data.</text>
</comment>
<protein>
    <submittedName>
        <fullName evidence="1">Uncharacterized protein</fullName>
    </submittedName>
</protein>
<evidence type="ECO:0000313" key="2">
    <source>
        <dbReference type="Proteomes" id="UP000828390"/>
    </source>
</evidence>
<sequence length="107" mass="12238">MNDIRARIEPVNDLPAADALYHQTCSSYFRTGKDIQEEFRVQPSKDTEASDAFLKVMTFFKDNDDEQVTIKQLQDQMYDGDNAVVRRRQCDNAIANTAIFSSITKPI</sequence>
<accession>A0A9D4LJ63</accession>
<dbReference type="EMBL" id="JAIWYP010000003">
    <property type="protein sequence ID" value="KAH3857786.1"/>
    <property type="molecule type" value="Genomic_DNA"/>
</dbReference>
<dbReference type="Proteomes" id="UP000828390">
    <property type="component" value="Unassembled WGS sequence"/>
</dbReference>
<name>A0A9D4LJ63_DREPO</name>
<evidence type="ECO:0000313" key="1">
    <source>
        <dbReference type="EMBL" id="KAH3857786.1"/>
    </source>
</evidence>